<feature type="domain" description="Transposase IS116/IS110/IS902 C-terminal" evidence="2">
    <location>
        <begin position="123"/>
        <end position="183"/>
    </location>
</feature>
<accession>A0A0J1B935</accession>
<name>A0A0J1B935_RHOIS</name>
<sequence length="252" mass="28046">MEAGHIVSVVNPRQVRDFAKTLGILAKTDKIDARVIARFGQQVRPRAYVKTHEKQGELDQLVARRRQLIGLRTSEKNRQQQADSKAVAKSIVRTLDHLRKDIRRIDEEIRKLVQSDDQWRGRAELLETAPGIGEVTSTPLIAELPELSDLNRQQISALVGVATFNSESGTMRGKQMIYGGRKSILGTCTPSYQRGLLRSHSCKSAPDGASIARSWRKPLESFAPKGVVEPHRGNVLILVVTLLFTWPAIAPC</sequence>
<dbReference type="InterPro" id="IPR047650">
    <property type="entry name" value="Transpos_IS110"/>
</dbReference>
<dbReference type="GO" id="GO:0006313">
    <property type="term" value="P:DNA transposition"/>
    <property type="evidence" value="ECO:0007669"/>
    <property type="project" value="InterPro"/>
</dbReference>
<feature type="domain" description="Transposase IS110-like N-terminal" evidence="1">
    <location>
        <begin position="3"/>
        <end position="81"/>
    </location>
</feature>
<dbReference type="Pfam" id="PF02371">
    <property type="entry name" value="Transposase_20"/>
    <property type="match status" value="1"/>
</dbReference>
<gene>
    <name evidence="3" type="ORF">RISK_004544</name>
</gene>
<evidence type="ECO:0000259" key="1">
    <source>
        <dbReference type="Pfam" id="PF01548"/>
    </source>
</evidence>
<dbReference type="GO" id="GO:0004803">
    <property type="term" value="F:transposase activity"/>
    <property type="evidence" value="ECO:0007669"/>
    <property type="project" value="InterPro"/>
</dbReference>
<dbReference type="InterPro" id="IPR002525">
    <property type="entry name" value="Transp_IS110-like_N"/>
</dbReference>
<dbReference type="AlphaFoldDB" id="A0A0J1B935"/>
<dbReference type="InterPro" id="IPR003346">
    <property type="entry name" value="Transposase_20"/>
</dbReference>
<evidence type="ECO:0000313" key="3">
    <source>
        <dbReference type="EMBL" id="KLU03232.1"/>
    </source>
</evidence>
<organism evidence="3 4">
    <name type="scientific">Rhodopirellula islandica</name>
    <dbReference type="NCBI Taxonomy" id="595434"/>
    <lineage>
        <taxon>Bacteria</taxon>
        <taxon>Pseudomonadati</taxon>
        <taxon>Planctomycetota</taxon>
        <taxon>Planctomycetia</taxon>
        <taxon>Pirellulales</taxon>
        <taxon>Pirellulaceae</taxon>
        <taxon>Rhodopirellula</taxon>
    </lineage>
</organism>
<reference evidence="3" key="1">
    <citation type="submission" date="2015-05" db="EMBL/GenBank/DDBJ databases">
        <title>Permanent draft genome of Rhodopirellula islandicus K833.</title>
        <authorList>
            <person name="Kizina J."/>
            <person name="Richter M."/>
            <person name="Glockner F.O."/>
            <person name="Harder J."/>
        </authorList>
    </citation>
    <scope>NUCLEOTIDE SEQUENCE [LARGE SCALE GENOMIC DNA]</scope>
    <source>
        <strain evidence="3">K833</strain>
    </source>
</reference>
<proteinExistence type="predicted"/>
<keyword evidence="4" id="KW-1185">Reference proteome</keyword>
<comment type="caution">
    <text evidence="3">The sequence shown here is derived from an EMBL/GenBank/DDBJ whole genome shotgun (WGS) entry which is preliminary data.</text>
</comment>
<evidence type="ECO:0000313" key="4">
    <source>
        <dbReference type="Proteomes" id="UP000036367"/>
    </source>
</evidence>
<dbReference type="GO" id="GO:0003677">
    <property type="term" value="F:DNA binding"/>
    <property type="evidence" value="ECO:0007669"/>
    <property type="project" value="InterPro"/>
</dbReference>
<dbReference type="STRING" id="595434.RISK_004544"/>
<evidence type="ECO:0000259" key="2">
    <source>
        <dbReference type="Pfam" id="PF02371"/>
    </source>
</evidence>
<dbReference type="Pfam" id="PF01548">
    <property type="entry name" value="DEDD_Tnp_IS110"/>
    <property type="match status" value="1"/>
</dbReference>
<dbReference type="EMBL" id="LECT01000038">
    <property type="protein sequence ID" value="KLU03232.1"/>
    <property type="molecule type" value="Genomic_DNA"/>
</dbReference>
<dbReference type="PANTHER" id="PTHR33055">
    <property type="entry name" value="TRANSPOSASE FOR INSERTION SEQUENCE ELEMENT IS1111A"/>
    <property type="match status" value="1"/>
</dbReference>
<dbReference type="PATRIC" id="fig|595434.4.peg.4317"/>
<dbReference type="OrthoDB" id="263899at2"/>
<dbReference type="PANTHER" id="PTHR33055:SF13">
    <property type="entry name" value="TRANSPOSASE"/>
    <property type="match status" value="1"/>
</dbReference>
<protein>
    <submittedName>
        <fullName evidence="3">Mobile element protein</fullName>
    </submittedName>
</protein>
<dbReference type="Proteomes" id="UP000036367">
    <property type="component" value="Unassembled WGS sequence"/>
</dbReference>